<evidence type="ECO:0000259" key="1">
    <source>
        <dbReference type="Pfam" id="PF11799"/>
    </source>
</evidence>
<dbReference type="EMBL" id="LCRH01000040">
    <property type="protein sequence ID" value="KKW32125.1"/>
    <property type="molecule type" value="Genomic_DNA"/>
</dbReference>
<organism evidence="2 3">
    <name type="scientific">Candidatus Uhrbacteria bacterium GW2011_GWA2_52_8d</name>
    <dbReference type="NCBI Taxonomy" id="1618979"/>
    <lineage>
        <taxon>Bacteria</taxon>
        <taxon>Candidatus Uhriibacteriota</taxon>
    </lineage>
</organism>
<feature type="domain" description="DNA polymerase Y-family little finger" evidence="1">
    <location>
        <begin position="3"/>
        <end position="109"/>
    </location>
</feature>
<name>A0A0G1XMP7_9BACT</name>
<comment type="caution">
    <text evidence="2">The sequence shown here is derived from an EMBL/GenBank/DDBJ whole genome shotgun (WGS) entry which is preliminary data.</text>
</comment>
<proteinExistence type="predicted"/>
<dbReference type="Gene3D" id="3.30.1490.100">
    <property type="entry name" value="DNA polymerase, Y-family, little finger domain"/>
    <property type="match status" value="1"/>
</dbReference>
<accession>A0A0G1XMP7</accession>
<sequence length="159" mass="18007">DAKSYGHSYTLPQNTSDPRVLKRYLFGLADKVGWRMRRDGVVARRVTAFVRFGDFSSHGEQRTFQEPTADGMRLFQVAWKILEPISLVDVRLVGLSTSMLSADPAQPSLFKKERNMTSVLSALDELQHRYGSGVWKRGATLPVEFKSRSSGFHFDHEVS</sequence>
<dbReference type="GO" id="GO:0006281">
    <property type="term" value="P:DNA repair"/>
    <property type="evidence" value="ECO:0007669"/>
    <property type="project" value="InterPro"/>
</dbReference>
<dbReference type="AlphaFoldDB" id="A0A0G1XMP7"/>
<gene>
    <name evidence="2" type="ORF">UY76_C0040G0015</name>
</gene>
<dbReference type="InterPro" id="IPR036775">
    <property type="entry name" value="DNA_pol_Y-fam_lit_finger_sf"/>
</dbReference>
<evidence type="ECO:0000313" key="3">
    <source>
        <dbReference type="Proteomes" id="UP000034054"/>
    </source>
</evidence>
<evidence type="ECO:0000313" key="2">
    <source>
        <dbReference type="EMBL" id="KKW32125.1"/>
    </source>
</evidence>
<reference evidence="2 3" key="1">
    <citation type="journal article" date="2015" name="Nature">
        <title>rRNA introns, odd ribosomes, and small enigmatic genomes across a large radiation of phyla.</title>
        <authorList>
            <person name="Brown C.T."/>
            <person name="Hug L.A."/>
            <person name="Thomas B.C."/>
            <person name="Sharon I."/>
            <person name="Castelle C.J."/>
            <person name="Singh A."/>
            <person name="Wilkins M.J."/>
            <person name="Williams K.H."/>
            <person name="Banfield J.F."/>
        </authorList>
    </citation>
    <scope>NUCLEOTIDE SEQUENCE [LARGE SCALE GENOMIC DNA]</scope>
</reference>
<dbReference type="SUPFAM" id="SSF100879">
    <property type="entry name" value="Lesion bypass DNA polymerase (Y-family), little finger domain"/>
    <property type="match status" value="1"/>
</dbReference>
<feature type="non-terminal residue" evidence="2">
    <location>
        <position position="1"/>
    </location>
</feature>
<dbReference type="GO" id="GO:0003684">
    <property type="term" value="F:damaged DNA binding"/>
    <property type="evidence" value="ECO:0007669"/>
    <property type="project" value="InterPro"/>
</dbReference>
<dbReference type="Proteomes" id="UP000034054">
    <property type="component" value="Unassembled WGS sequence"/>
</dbReference>
<dbReference type="Pfam" id="PF11799">
    <property type="entry name" value="IMS_C"/>
    <property type="match status" value="1"/>
</dbReference>
<dbReference type="InterPro" id="IPR017961">
    <property type="entry name" value="DNA_pol_Y-fam_little_finger"/>
</dbReference>
<protein>
    <submittedName>
        <fullName evidence="2">Polymerase protein</fullName>
    </submittedName>
</protein>